<evidence type="ECO:0000256" key="8">
    <source>
        <dbReference type="ARBA" id="ARBA00022729"/>
    </source>
</evidence>
<dbReference type="GO" id="GO:0061844">
    <property type="term" value="P:antimicrobial humoral immune response mediated by antimicrobial peptide"/>
    <property type="evidence" value="ECO:0007669"/>
    <property type="project" value="TreeGrafter"/>
</dbReference>
<evidence type="ECO:0000256" key="6">
    <source>
        <dbReference type="ARBA" id="ARBA00022529"/>
    </source>
</evidence>
<comment type="similarity">
    <text evidence="4 16">Belongs to the pancreatic ribonuclease family.</text>
</comment>
<dbReference type="AlphaFoldDB" id="A0A836AE58"/>
<keyword evidence="11" id="KW-0044">Antibiotic</keyword>
<dbReference type="EMBL" id="JAEMGP010000007">
    <property type="protein sequence ID" value="KAG5206419.1"/>
    <property type="molecule type" value="Genomic_DNA"/>
</dbReference>
<name>A0A836AE58_SHEEP</name>
<dbReference type="GO" id="GO:0005615">
    <property type="term" value="C:extracellular space"/>
    <property type="evidence" value="ECO:0007669"/>
    <property type="project" value="TreeGrafter"/>
</dbReference>
<dbReference type="SUPFAM" id="SSF54076">
    <property type="entry name" value="RNase A-like"/>
    <property type="match status" value="1"/>
</dbReference>
<keyword evidence="10 16" id="KW-0378">Hydrolase</keyword>
<dbReference type="InterPro" id="IPR023411">
    <property type="entry name" value="RNaseA_AS"/>
</dbReference>
<dbReference type="PRINTS" id="PR00794">
    <property type="entry name" value="RIBONUCLEASE"/>
</dbReference>
<evidence type="ECO:0000256" key="1">
    <source>
        <dbReference type="ARBA" id="ARBA00004371"/>
    </source>
</evidence>
<dbReference type="FunFam" id="3.10.130.10:FF:000001">
    <property type="entry name" value="Ribonuclease pancreatic"/>
    <property type="match status" value="1"/>
</dbReference>
<dbReference type="PANTHER" id="PTHR11437">
    <property type="entry name" value="RIBONUCLEASE"/>
    <property type="match status" value="1"/>
</dbReference>
<keyword evidence="5" id="KW-0964">Secreted</keyword>
<evidence type="ECO:0000256" key="12">
    <source>
        <dbReference type="ARBA" id="ARBA00023157"/>
    </source>
</evidence>
<evidence type="ECO:0000256" key="13">
    <source>
        <dbReference type="ARBA" id="ARBA00023180"/>
    </source>
</evidence>
<comment type="caution">
    <text evidence="18">The sequence shown here is derived from an EMBL/GenBank/DDBJ whole genome shotgun (WGS) entry which is preliminary data.</text>
</comment>
<evidence type="ECO:0000313" key="19">
    <source>
        <dbReference type="Proteomes" id="UP000664991"/>
    </source>
</evidence>
<keyword evidence="9 16" id="KW-0255">Endonuclease</keyword>
<comment type="subcellular location">
    <subcellularLocation>
        <location evidence="2">Cytoplasmic granule</location>
    </subcellularLocation>
    <subcellularLocation>
        <location evidence="1">Lysosome</location>
    </subcellularLocation>
    <subcellularLocation>
        <location evidence="3">Secreted</location>
    </subcellularLocation>
</comment>
<evidence type="ECO:0000256" key="15">
    <source>
        <dbReference type="ARBA" id="ARBA00038824"/>
    </source>
</evidence>
<dbReference type="GO" id="GO:0004540">
    <property type="term" value="F:RNA nuclease activity"/>
    <property type="evidence" value="ECO:0007669"/>
    <property type="project" value="UniProtKB-ARBA"/>
</dbReference>
<feature type="domain" description="Ribonuclease A-domain" evidence="17">
    <location>
        <begin position="122"/>
        <end position="246"/>
    </location>
</feature>
<dbReference type="InterPro" id="IPR023412">
    <property type="entry name" value="RNaseA_domain"/>
</dbReference>
<evidence type="ECO:0000259" key="17">
    <source>
        <dbReference type="SMART" id="SM00092"/>
    </source>
</evidence>
<evidence type="ECO:0000256" key="2">
    <source>
        <dbReference type="ARBA" id="ARBA00004463"/>
    </source>
</evidence>
<keyword evidence="13" id="KW-0325">Glycoprotein</keyword>
<dbReference type="InterPro" id="IPR036816">
    <property type="entry name" value="RNaseA-like_dom_sf"/>
</dbReference>
<proteinExistence type="inferred from homology"/>
<dbReference type="GO" id="GO:0045087">
    <property type="term" value="P:innate immune response"/>
    <property type="evidence" value="ECO:0007669"/>
    <property type="project" value="TreeGrafter"/>
</dbReference>
<sequence length="246" mass="28011">MRSQTHEFYKEIGSEEEAIVFLVCVPQAALFHIITELLSLWTCKRKGEAARLCKRSWIMEASMGRKKKRVRKTSVSTVLPISADLFRGREKMGPHLLGRSSLLLLLLGMWWSVRPLCAVPRGLTKARWFEIQHIHPSPLQCNTAMRGVNNYTRHCKPTNTFLNSSFRNVTAVCNLPNITCKDNVTMNCHQSSNRVNLTQCNLTAGSYPNCSYSNNVQYKFFIVACDPRQKTDPPYPLVPVHLDNVV</sequence>
<evidence type="ECO:0000256" key="7">
    <source>
        <dbReference type="ARBA" id="ARBA00022722"/>
    </source>
</evidence>
<organism evidence="18 19">
    <name type="scientific">Ovis aries</name>
    <name type="common">Sheep</name>
    <dbReference type="NCBI Taxonomy" id="9940"/>
    <lineage>
        <taxon>Eukaryota</taxon>
        <taxon>Metazoa</taxon>
        <taxon>Chordata</taxon>
        <taxon>Craniata</taxon>
        <taxon>Vertebrata</taxon>
        <taxon>Euteleostomi</taxon>
        <taxon>Mammalia</taxon>
        <taxon>Eutheria</taxon>
        <taxon>Laurasiatheria</taxon>
        <taxon>Artiodactyla</taxon>
        <taxon>Ruminantia</taxon>
        <taxon>Pecora</taxon>
        <taxon>Bovidae</taxon>
        <taxon>Caprinae</taxon>
        <taxon>Ovis</taxon>
    </lineage>
</organism>
<dbReference type="GO" id="GO:0016787">
    <property type="term" value="F:hydrolase activity"/>
    <property type="evidence" value="ECO:0007669"/>
    <property type="project" value="UniProtKB-KW"/>
</dbReference>
<evidence type="ECO:0000313" key="18">
    <source>
        <dbReference type="EMBL" id="KAG5206419.1"/>
    </source>
</evidence>
<dbReference type="InterPro" id="IPR001427">
    <property type="entry name" value="RNaseA"/>
</dbReference>
<dbReference type="Gene3D" id="3.10.130.10">
    <property type="entry name" value="Ribonuclease A-like domain"/>
    <property type="match status" value="1"/>
</dbReference>
<evidence type="ECO:0000256" key="11">
    <source>
        <dbReference type="ARBA" id="ARBA00023022"/>
    </source>
</evidence>
<reference evidence="18 19" key="1">
    <citation type="submission" date="2020-12" db="EMBL/GenBank/DDBJ databases">
        <title>De novo assembly of Tibetan sheep genome.</title>
        <authorList>
            <person name="Li X."/>
        </authorList>
    </citation>
    <scope>NUCLEOTIDE SEQUENCE [LARGE SCALE GENOMIC DNA]</scope>
    <source>
        <tissue evidence="18">Heart</tissue>
    </source>
</reference>
<dbReference type="GO" id="GO:0050830">
    <property type="term" value="P:defense response to Gram-positive bacterium"/>
    <property type="evidence" value="ECO:0007669"/>
    <property type="project" value="TreeGrafter"/>
</dbReference>
<keyword evidence="6" id="KW-0929">Antimicrobial</keyword>
<dbReference type="Pfam" id="PF00074">
    <property type="entry name" value="RnaseA"/>
    <property type="match status" value="1"/>
</dbReference>
<dbReference type="Proteomes" id="UP000664991">
    <property type="component" value="Unassembled WGS sequence"/>
</dbReference>
<gene>
    <name evidence="18" type="ORF">JEQ12_017992</name>
</gene>
<keyword evidence="14" id="KW-0458">Lysosome</keyword>
<dbReference type="GO" id="GO:0019731">
    <property type="term" value="P:antibacterial humoral response"/>
    <property type="evidence" value="ECO:0007669"/>
    <property type="project" value="TreeGrafter"/>
</dbReference>
<accession>A0A836AE58</accession>
<dbReference type="GO" id="GO:0050829">
    <property type="term" value="P:defense response to Gram-negative bacterium"/>
    <property type="evidence" value="ECO:0007669"/>
    <property type="project" value="TreeGrafter"/>
</dbReference>
<dbReference type="GO" id="GO:0004519">
    <property type="term" value="F:endonuclease activity"/>
    <property type="evidence" value="ECO:0007669"/>
    <property type="project" value="UniProtKB-KW"/>
</dbReference>
<evidence type="ECO:0000256" key="14">
    <source>
        <dbReference type="ARBA" id="ARBA00023228"/>
    </source>
</evidence>
<dbReference type="PROSITE" id="PS00127">
    <property type="entry name" value="RNASE_PANCREATIC"/>
    <property type="match status" value="1"/>
</dbReference>
<comment type="subunit">
    <text evidence="15">Interacts (via N-terminus) with bacterial lipopolysaccharide (LPS).</text>
</comment>
<evidence type="ECO:0000256" key="3">
    <source>
        <dbReference type="ARBA" id="ARBA00004613"/>
    </source>
</evidence>
<dbReference type="SMART" id="SM00092">
    <property type="entry name" value="RNAse_Pc"/>
    <property type="match status" value="1"/>
</dbReference>
<evidence type="ECO:0000256" key="10">
    <source>
        <dbReference type="ARBA" id="ARBA00022801"/>
    </source>
</evidence>
<keyword evidence="8" id="KW-0732">Signal</keyword>
<dbReference type="CDD" id="cd06265">
    <property type="entry name" value="RNase_A_canonical"/>
    <property type="match status" value="1"/>
</dbReference>
<keyword evidence="7 16" id="KW-0540">Nuclease</keyword>
<dbReference type="GO" id="GO:0003676">
    <property type="term" value="F:nucleic acid binding"/>
    <property type="evidence" value="ECO:0007669"/>
    <property type="project" value="InterPro"/>
</dbReference>
<keyword evidence="12" id="KW-1015">Disulfide bond</keyword>
<protein>
    <recommendedName>
        <fullName evidence="17">Ribonuclease A-domain domain-containing protein</fullName>
    </recommendedName>
</protein>
<dbReference type="PANTHER" id="PTHR11437:SF4">
    <property type="entry name" value="RIBONUCLEASE K6"/>
    <property type="match status" value="1"/>
</dbReference>
<evidence type="ECO:0000256" key="5">
    <source>
        <dbReference type="ARBA" id="ARBA00022525"/>
    </source>
</evidence>
<evidence type="ECO:0000256" key="4">
    <source>
        <dbReference type="ARBA" id="ARBA00005600"/>
    </source>
</evidence>
<dbReference type="GO" id="GO:0005764">
    <property type="term" value="C:lysosome"/>
    <property type="evidence" value="ECO:0007669"/>
    <property type="project" value="UniProtKB-SubCell"/>
</dbReference>
<evidence type="ECO:0000256" key="9">
    <source>
        <dbReference type="ARBA" id="ARBA00022759"/>
    </source>
</evidence>
<evidence type="ECO:0000256" key="16">
    <source>
        <dbReference type="RuleBase" id="RU000651"/>
    </source>
</evidence>